<proteinExistence type="predicted"/>
<dbReference type="SMR" id="C4QWT4"/>
<dbReference type="AlphaFoldDB" id="C4QWT4"/>
<dbReference type="OrthoDB" id="10370878at2759"/>
<dbReference type="KEGG" id="ppa:PAS_chr1-1_0497"/>
<gene>
    <name evidence="2" type="ordered locus">PAS_chr1-1_0497</name>
</gene>
<feature type="region of interest" description="Disordered" evidence="1">
    <location>
        <begin position="1"/>
        <end position="43"/>
    </location>
</feature>
<organism evidence="2 3">
    <name type="scientific">Komagataella phaffii (strain GS115 / ATCC 20864)</name>
    <name type="common">Yeast</name>
    <name type="synonym">Pichia pastoris</name>
    <dbReference type="NCBI Taxonomy" id="644223"/>
    <lineage>
        <taxon>Eukaryota</taxon>
        <taxon>Fungi</taxon>
        <taxon>Dikarya</taxon>
        <taxon>Ascomycota</taxon>
        <taxon>Saccharomycotina</taxon>
        <taxon>Pichiomycetes</taxon>
        <taxon>Pichiales</taxon>
        <taxon>Pichiaceae</taxon>
        <taxon>Komagataella</taxon>
    </lineage>
</organism>
<accession>C4QWT4</accession>
<sequence length="109" mass="12717">MASKSQTKGTSKKLIPKNQKKDERKMSSKVSKLQKKKSNANKLQKMADIQLKDLMDDEEPVKQDKKTALKDIKQSYYKDKIWEKELLKEETKVGDDIAKQLELMGEFRL</sequence>
<evidence type="ECO:0000256" key="1">
    <source>
        <dbReference type="SAM" id="MobiDB-lite"/>
    </source>
</evidence>
<evidence type="ECO:0000313" key="3">
    <source>
        <dbReference type="Proteomes" id="UP000000314"/>
    </source>
</evidence>
<dbReference type="GeneID" id="8196596"/>
<reference evidence="2 3" key="1">
    <citation type="journal article" date="2009" name="Nat. Biotechnol.">
        <title>Genome sequence of the recombinant protein production host Pichia pastoris.</title>
        <authorList>
            <person name="De Schutter K."/>
            <person name="Lin Y.C."/>
            <person name="Tiels P."/>
            <person name="Van Hecke A."/>
            <person name="Glinka S."/>
            <person name="Weber-Lehmann J."/>
            <person name="Rouze P."/>
            <person name="Van de Peer Y."/>
            <person name="Callewaert N."/>
        </authorList>
    </citation>
    <scope>NUCLEOTIDE SEQUENCE [LARGE SCALE GENOMIC DNA]</scope>
    <source>
        <strain evidence="3">GS115 / ATCC 20864</strain>
    </source>
</reference>
<dbReference type="InParanoid" id="C4QWT4"/>
<dbReference type="Proteomes" id="UP000000314">
    <property type="component" value="Chromosome 1"/>
</dbReference>
<name>C4QWT4_KOMPG</name>
<keyword evidence="3" id="KW-1185">Reference proteome</keyword>
<dbReference type="RefSeq" id="XP_002489988.1">
    <property type="nucleotide sequence ID" value="XM_002489943.1"/>
</dbReference>
<dbReference type="HOGENOM" id="CLU_2184917_0_0_1"/>
<dbReference type="EMBL" id="FN392319">
    <property type="protein sequence ID" value="CAY67707.1"/>
    <property type="molecule type" value="Genomic_DNA"/>
</dbReference>
<protein>
    <submittedName>
        <fullName evidence="2">Uncharacterized protein</fullName>
    </submittedName>
</protein>
<evidence type="ECO:0000313" key="2">
    <source>
        <dbReference type="EMBL" id="CAY67707.1"/>
    </source>
</evidence>